<dbReference type="Proteomes" id="UP001600888">
    <property type="component" value="Unassembled WGS sequence"/>
</dbReference>
<dbReference type="EMBL" id="JBAWTH010000014">
    <property type="protein sequence ID" value="KAL2288935.1"/>
    <property type="molecule type" value="Genomic_DNA"/>
</dbReference>
<gene>
    <name evidence="1" type="ORF">FJTKL_02818</name>
</gene>
<accession>A0ABR4F2M6</accession>
<sequence>MSKISHCCLAAFCQPPVSAFASAPDVFGRASVVKFGIYGSRAAVASVAAPAGAKAKGSGYDFIYLLSTSASSCPLKHACSSLEQVNGRLGAVCGEHRHRIHYCALLLLLSTANPTFDFPTGSGTLMAGVVQETETPLDDSVPAMIHGGPPQIKQALCPREYGRQGGYGNSGAGVWWCCVGLMTTGGSCCVRMVFPGEHLACLLISRRLAGSLLRYSIC</sequence>
<evidence type="ECO:0000313" key="2">
    <source>
        <dbReference type="Proteomes" id="UP001600888"/>
    </source>
</evidence>
<comment type="caution">
    <text evidence="1">The sequence shown here is derived from an EMBL/GenBank/DDBJ whole genome shotgun (WGS) entry which is preliminary data.</text>
</comment>
<organism evidence="1 2">
    <name type="scientific">Diaporthe vaccinii</name>
    <dbReference type="NCBI Taxonomy" id="105482"/>
    <lineage>
        <taxon>Eukaryota</taxon>
        <taxon>Fungi</taxon>
        <taxon>Dikarya</taxon>
        <taxon>Ascomycota</taxon>
        <taxon>Pezizomycotina</taxon>
        <taxon>Sordariomycetes</taxon>
        <taxon>Sordariomycetidae</taxon>
        <taxon>Diaporthales</taxon>
        <taxon>Diaporthaceae</taxon>
        <taxon>Diaporthe</taxon>
        <taxon>Diaporthe eres species complex</taxon>
    </lineage>
</organism>
<evidence type="ECO:0000313" key="1">
    <source>
        <dbReference type="EMBL" id="KAL2288935.1"/>
    </source>
</evidence>
<protein>
    <submittedName>
        <fullName evidence="1">Uncharacterized protein</fullName>
    </submittedName>
</protein>
<name>A0ABR4F2M6_9PEZI</name>
<reference evidence="1 2" key="1">
    <citation type="submission" date="2024-03" db="EMBL/GenBank/DDBJ databases">
        <title>A high-quality draft genome sequence of Diaporthe vaccinii, a causative agent of upright dieback and viscid rot disease in cranberry plants.</title>
        <authorList>
            <person name="Sarrasin M."/>
            <person name="Lang B.F."/>
            <person name="Burger G."/>
        </authorList>
    </citation>
    <scope>NUCLEOTIDE SEQUENCE [LARGE SCALE GENOMIC DNA]</scope>
    <source>
        <strain evidence="1 2">IS7</strain>
    </source>
</reference>
<keyword evidence="2" id="KW-1185">Reference proteome</keyword>
<proteinExistence type="predicted"/>